<evidence type="ECO:0000313" key="3">
    <source>
        <dbReference type="Proteomes" id="UP000799779"/>
    </source>
</evidence>
<sequence length="184" mass="21862">MQNHIAQDASSSNLFQSPTSSATAEDTGWKYNPTYCRFYRQTWTGDEWSTTWKELPHDFRQRDASFYCFGRMFAMVSPERQDDLLVDVYIAIEHQNRTRQFYAIEWEKNGISCLLSGTDYKHLPLRIEDSPHVLRRHGADYDPHDTTNTTLKKFPVPEFHEDFPWMSFVKDLGMLREEDIEWLH</sequence>
<evidence type="ECO:0000256" key="1">
    <source>
        <dbReference type="SAM" id="MobiDB-lite"/>
    </source>
</evidence>
<evidence type="ECO:0000313" key="2">
    <source>
        <dbReference type="EMBL" id="KAF1993981.1"/>
    </source>
</evidence>
<dbReference type="Proteomes" id="UP000799779">
    <property type="component" value="Unassembled WGS sequence"/>
</dbReference>
<dbReference type="AlphaFoldDB" id="A0A6A5W1F3"/>
<dbReference type="EMBL" id="ML977677">
    <property type="protein sequence ID" value="KAF1993981.1"/>
    <property type="molecule type" value="Genomic_DNA"/>
</dbReference>
<name>A0A6A5W1F3_9PLEO</name>
<proteinExistence type="predicted"/>
<reference evidence="2" key="1">
    <citation type="journal article" date="2020" name="Stud. Mycol.">
        <title>101 Dothideomycetes genomes: a test case for predicting lifestyles and emergence of pathogens.</title>
        <authorList>
            <person name="Haridas S."/>
            <person name="Albert R."/>
            <person name="Binder M."/>
            <person name="Bloem J."/>
            <person name="Labutti K."/>
            <person name="Salamov A."/>
            <person name="Andreopoulos B."/>
            <person name="Baker S."/>
            <person name="Barry K."/>
            <person name="Bills G."/>
            <person name="Bluhm B."/>
            <person name="Cannon C."/>
            <person name="Castanera R."/>
            <person name="Culley D."/>
            <person name="Daum C."/>
            <person name="Ezra D."/>
            <person name="Gonzalez J."/>
            <person name="Henrissat B."/>
            <person name="Kuo A."/>
            <person name="Liang C."/>
            <person name="Lipzen A."/>
            <person name="Lutzoni F."/>
            <person name="Magnuson J."/>
            <person name="Mondo S."/>
            <person name="Nolan M."/>
            <person name="Ohm R."/>
            <person name="Pangilinan J."/>
            <person name="Park H.-J."/>
            <person name="Ramirez L."/>
            <person name="Alfaro M."/>
            <person name="Sun H."/>
            <person name="Tritt A."/>
            <person name="Yoshinaga Y."/>
            <person name="Zwiers L.-H."/>
            <person name="Turgeon B."/>
            <person name="Goodwin S."/>
            <person name="Spatafora J."/>
            <person name="Crous P."/>
            <person name="Grigoriev I."/>
        </authorList>
    </citation>
    <scope>NUCLEOTIDE SEQUENCE</scope>
    <source>
        <strain evidence="2">CBS 123094</strain>
    </source>
</reference>
<keyword evidence="3" id="KW-1185">Reference proteome</keyword>
<organism evidence="2 3">
    <name type="scientific">Amniculicola lignicola CBS 123094</name>
    <dbReference type="NCBI Taxonomy" id="1392246"/>
    <lineage>
        <taxon>Eukaryota</taxon>
        <taxon>Fungi</taxon>
        <taxon>Dikarya</taxon>
        <taxon>Ascomycota</taxon>
        <taxon>Pezizomycotina</taxon>
        <taxon>Dothideomycetes</taxon>
        <taxon>Pleosporomycetidae</taxon>
        <taxon>Pleosporales</taxon>
        <taxon>Amniculicolaceae</taxon>
        <taxon>Amniculicola</taxon>
    </lineage>
</organism>
<feature type="compositionally biased region" description="Polar residues" evidence="1">
    <location>
        <begin position="1"/>
        <end position="24"/>
    </location>
</feature>
<feature type="region of interest" description="Disordered" evidence="1">
    <location>
        <begin position="1"/>
        <end position="25"/>
    </location>
</feature>
<gene>
    <name evidence="2" type="ORF">P154DRAFT_527400</name>
</gene>
<accession>A0A6A5W1F3</accession>
<protein>
    <submittedName>
        <fullName evidence="2">Uncharacterized protein</fullName>
    </submittedName>
</protein>